<dbReference type="SUPFAM" id="SSF109854">
    <property type="entry name" value="DinB/YfiT-like putative metalloenzymes"/>
    <property type="match status" value="1"/>
</dbReference>
<dbReference type="Gene3D" id="3.30.1050.20">
    <property type="match status" value="1"/>
</dbReference>
<name>A0ABW1FCN7_9ACTN</name>
<dbReference type="SUPFAM" id="SSF55718">
    <property type="entry name" value="SCP-like"/>
    <property type="match status" value="1"/>
</dbReference>
<dbReference type="Pfam" id="PF11716">
    <property type="entry name" value="MDMPI_N"/>
    <property type="match status" value="1"/>
</dbReference>
<accession>A0ABW1FCN7</accession>
<dbReference type="InterPro" id="IPR036527">
    <property type="entry name" value="SCP2_sterol-bd_dom_sf"/>
</dbReference>
<dbReference type="NCBIfam" id="TIGR03083">
    <property type="entry name" value="maleylpyruvate isomerase family mycothiol-dependent enzyme"/>
    <property type="match status" value="1"/>
</dbReference>
<evidence type="ECO:0000313" key="2">
    <source>
        <dbReference type="EMBL" id="MFC5891881.1"/>
    </source>
</evidence>
<evidence type="ECO:0000313" key="3">
    <source>
        <dbReference type="Proteomes" id="UP001596241"/>
    </source>
</evidence>
<dbReference type="EMBL" id="JBHSPW010000001">
    <property type="protein sequence ID" value="MFC5891881.1"/>
    <property type="molecule type" value="Genomic_DNA"/>
</dbReference>
<keyword evidence="2" id="KW-0413">Isomerase</keyword>
<protein>
    <submittedName>
        <fullName evidence="2">Maleylpyruvate isomerase family mycothiol-dependent enzyme</fullName>
    </submittedName>
</protein>
<proteinExistence type="predicted"/>
<sequence>MRTRTRTAALAWVDEGTARCATVLAGLSEEEYAAPSALPGWTRKHLVAHLAANAEAVGNLIRWAHTGEPTPMYASPEERAAGIAKGPRLSGAELTGWFMASAARLAAAMDALSDAAWQAEVVTAQGRTVPAEETPYLRAREVLVHAVDLATGLTFADLPADFLRELEADIRARRGPGAVPEVAGPRAQIVAYLAGRPATGVTTADGSTPPALPAWL</sequence>
<dbReference type="InterPro" id="IPR024344">
    <property type="entry name" value="MDMPI_metal-binding"/>
</dbReference>
<comment type="caution">
    <text evidence="2">The sequence shown here is derived from an EMBL/GenBank/DDBJ whole genome shotgun (WGS) entry which is preliminary data.</text>
</comment>
<dbReference type="Proteomes" id="UP001596241">
    <property type="component" value="Unassembled WGS sequence"/>
</dbReference>
<organism evidence="2 3">
    <name type="scientific">Streptomyces ramulosus</name>
    <dbReference type="NCBI Taxonomy" id="47762"/>
    <lineage>
        <taxon>Bacteria</taxon>
        <taxon>Bacillati</taxon>
        <taxon>Actinomycetota</taxon>
        <taxon>Actinomycetes</taxon>
        <taxon>Kitasatosporales</taxon>
        <taxon>Streptomycetaceae</taxon>
        <taxon>Streptomyces</taxon>
    </lineage>
</organism>
<evidence type="ECO:0000259" key="1">
    <source>
        <dbReference type="Pfam" id="PF11716"/>
    </source>
</evidence>
<keyword evidence="3" id="KW-1185">Reference proteome</keyword>
<dbReference type="InterPro" id="IPR034660">
    <property type="entry name" value="DinB/YfiT-like"/>
</dbReference>
<feature type="domain" description="Mycothiol-dependent maleylpyruvate isomerase metal-binding" evidence="1">
    <location>
        <begin position="14"/>
        <end position="150"/>
    </location>
</feature>
<dbReference type="GO" id="GO:0016853">
    <property type="term" value="F:isomerase activity"/>
    <property type="evidence" value="ECO:0007669"/>
    <property type="project" value="UniProtKB-KW"/>
</dbReference>
<dbReference type="InterPro" id="IPR017517">
    <property type="entry name" value="Maleyloyr_isom"/>
</dbReference>
<dbReference type="RefSeq" id="WP_345080589.1">
    <property type="nucleotide sequence ID" value="NZ_BAAAWG010000006.1"/>
</dbReference>
<dbReference type="Gene3D" id="1.20.120.450">
    <property type="entry name" value="dinb family like domain"/>
    <property type="match status" value="1"/>
</dbReference>
<reference evidence="3" key="1">
    <citation type="journal article" date="2019" name="Int. J. Syst. Evol. Microbiol.">
        <title>The Global Catalogue of Microorganisms (GCM) 10K type strain sequencing project: providing services to taxonomists for standard genome sequencing and annotation.</title>
        <authorList>
            <consortium name="The Broad Institute Genomics Platform"/>
            <consortium name="The Broad Institute Genome Sequencing Center for Infectious Disease"/>
            <person name="Wu L."/>
            <person name="Ma J."/>
        </authorList>
    </citation>
    <scope>NUCLEOTIDE SEQUENCE [LARGE SCALE GENOMIC DNA]</scope>
    <source>
        <strain evidence="3">CGMCC 1.15809</strain>
    </source>
</reference>
<gene>
    <name evidence="2" type="ORF">ACFP3M_03480</name>
</gene>